<evidence type="ECO:0000313" key="8">
    <source>
        <dbReference type="EMBL" id="QYR53529.1"/>
    </source>
</evidence>
<evidence type="ECO:0000259" key="7">
    <source>
        <dbReference type="PROSITE" id="PS51352"/>
    </source>
</evidence>
<accession>A0ABX8WRU4</accession>
<dbReference type="Gene3D" id="3.40.30.10">
    <property type="entry name" value="Glutaredoxin"/>
    <property type="match status" value="1"/>
</dbReference>
<dbReference type="InterPro" id="IPR013766">
    <property type="entry name" value="Thioredoxin_domain"/>
</dbReference>
<dbReference type="InterPro" id="IPR036249">
    <property type="entry name" value="Thioredoxin-like_sf"/>
</dbReference>
<reference evidence="8 9" key="1">
    <citation type="submission" date="2021-08" db="EMBL/GenBank/DDBJ databases">
        <title>Lysobacter sp. strain CJ11 Genome sequencing and assembly.</title>
        <authorList>
            <person name="Kim I."/>
        </authorList>
    </citation>
    <scope>NUCLEOTIDE SEQUENCE [LARGE SCALE GENOMIC DNA]</scope>
    <source>
        <strain evidence="8 9">CJ11</strain>
    </source>
</reference>
<keyword evidence="2" id="KW-0201">Cytochrome c-type biogenesis</keyword>
<dbReference type="CDD" id="cd02966">
    <property type="entry name" value="TlpA_like_family"/>
    <property type="match status" value="1"/>
</dbReference>
<protein>
    <submittedName>
        <fullName evidence="8">TlpA family protein disulfide reductase</fullName>
    </submittedName>
</protein>
<sequence length="194" mass="20644">MKYPRLSLAAASLIVVLGAGACSRQTPTGATADAPEQATQAPVPAPPTEAKVGDAMTLSVPTLDGKTFDLAAQRGHWVVVNMWATWCGPCIEEMPELSALDAMNEDVKVIGLDMEDIARADLDAFLEKHPVVYPIAAMDPMRPPAGFGSVQFLPKTWLIDPNGKLARVFAGPVHANMLREEIDKSAKADAVPKA</sequence>
<proteinExistence type="predicted"/>
<dbReference type="Proteomes" id="UP000824755">
    <property type="component" value="Chromosome"/>
</dbReference>
<keyword evidence="9" id="KW-1185">Reference proteome</keyword>
<dbReference type="PANTHER" id="PTHR42852">
    <property type="entry name" value="THIOL:DISULFIDE INTERCHANGE PROTEIN DSBE"/>
    <property type="match status" value="1"/>
</dbReference>
<evidence type="ECO:0000256" key="2">
    <source>
        <dbReference type="ARBA" id="ARBA00022748"/>
    </source>
</evidence>
<dbReference type="InterPro" id="IPR000866">
    <property type="entry name" value="AhpC/TSA"/>
</dbReference>
<feature type="chain" id="PRO_5047546337" evidence="6">
    <location>
        <begin position="22"/>
        <end position="194"/>
    </location>
</feature>
<evidence type="ECO:0000256" key="5">
    <source>
        <dbReference type="SAM" id="MobiDB-lite"/>
    </source>
</evidence>
<dbReference type="SUPFAM" id="SSF52833">
    <property type="entry name" value="Thioredoxin-like"/>
    <property type="match status" value="1"/>
</dbReference>
<dbReference type="RefSeq" id="WP_220380345.1">
    <property type="nucleotide sequence ID" value="NZ_CP080544.1"/>
</dbReference>
<evidence type="ECO:0000256" key="1">
    <source>
        <dbReference type="ARBA" id="ARBA00004196"/>
    </source>
</evidence>
<dbReference type="Pfam" id="PF00578">
    <property type="entry name" value="AhpC-TSA"/>
    <property type="match status" value="1"/>
</dbReference>
<dbReference type="PANTHER" id="PTHR42852:SF6">
    <property type="entry name" value="THIOL:DISULFIDE INTERCHANGE PROTEIN DSBE"/>
    <property type="match status" value="1"/>
</dbReference>
<dbReference type="InterPro" id="IPR050553">
    <property type="entry name" value="Thioredoxin_ResA/DsbE_sf"/>
</dbReference>
<feature type="region of interest" description="Disordered" evidence="5">
    <location>
        <begin position="25"/>
        <end position="51"/>
    </location>
</feature>
<organism evidence="8 9">
    <name type="scientific">Lysobacter soyae</name>
    <dbReference type="NCBI Taxonomy" id="2764185"/>
    <lineage>
        <taxon>Bacteria</taxon>
        <taxon>Pseudomonadati</taxon>
        <taxon>Pseudomonadota</taxon>
        <taxon>Gammaproteobacteria</taxon>
        <taxon>Lysobacterales</taxon>
        <taxon>Lysobacteraceae</taxon>
        <taxon>Lysobacter</taxon>
    </lineage>
</organism>
<feature type="domain" description="Thioredoxin" evidence="7">
    <location>
        <begin position="47"/>
        <end position="187"/>
    </location>
</feature>
<evidence type="ECO:0000313" key="9">
    <source>
        <dbReference type="Proteomes" id="UP000824755"/>
    </source>
</evidence>
<comment type="subcellular location">
    <subcellularLocation>
        <location evidence="1">Cell envelope</location>
    </subcellularLocation>
</comment>
<evidence type="ECO:0000256" key="3">
    <source>
        <dbReference type="ARBA" id="ARBA00023157"/>
    </source>
</evidence>
<evidence type="ECO:0000256" key="6">
    <source>
        <dbReference type="SAM" id="SignalP"/>
    </source>
</evidence>
<keyword evidence="3" id="KW-1015">Disulfide bond</keyword>
<keyword evidence="6" id="KW-0732">Signal</keyword>
<keyword evidence="4" id="KW-0676">Redox-active center</keyword>
<dbReference type="PROSITE" id="PS51257">
    <property type="entry name" value="PROKAR_LIPOPROTEIN"/>
    <property type="match status" value="1"/>
</dbReference>
<dbReference type="PROSITE" id="PS51352">
    <property type="entry name" value="THIOREDOXIN_2"/>
    <property type="match status" value="1"/>
</dbReference>
<name>A0ABX8WRU4_9GAMM</name>
<dbReference type="EMBL" id="CP080544">
    <property type="protein sequence ID" value="QYR53529.1"/>
    <property type="molecule type" value="Genomic_DNA"/>
</dbReference>
<evidence type="ECO:0000256" key="4">
    <source>
        <dbReference type="ARBA" id="ARBA00023284"/>
    </source>
</evidence>
<feature type="signal peptide" evidence="6">
    <location>
        <begin position="1"/>
        <end position="21"/>
    </location>
</feature>
<gene>
    <name evidence="8" type="ORF">H8L67_03220</name>
</gene>